<evidence type="ECO:0000256" key="1">
    <source>
        <dbReference type="ARBA" id="ARBA00008769"/>
    </source>
</evidence>
<proteinExistence type="inferred from homology"/>
<dbReference type="EMBL" id="JAUSSK010000004">
    <property type="protein sequence ID" value="MDQ0010729.1"/>
    <property type="molecule type" value="Genomic_DNA"/>
</dbReference>
<dbReference type="Gene3D" id="2.40.160.180">
    <property type="entry name" value="Carbohydrate-selective porin OprB"/>
    <property type="match status" value="1"/>
</dbReference>
<organism evidence="3 4">
    <name type="scientific">Luteibacter jiangsuensis</name>
    <dbReference type="NCBI Taxonomy" id="637577"/>
    <lineage>
        <taxon>Bacteria</taxon>
        <taxon>Pseudomonadati</taxon>
        <taxon>Pseudomonadota</taxon>
        <taxon>Gammaproteobacteria</taxon>
        <taxon>Lysobacterales</taxon>
        <taxon>Rhodanobacteraceae</taxon>
        <taxon>Luteibacter</taxon>
    </lineage>
</organism>
<protein>
    <submittedName>
        <fullName evidence="3">Porin</fullName>
    </submittedName>
</protein>
<gene>
    <name evidence="3" type="ORF">J2T07_002935</name>
</gene>
<evidence type="ECO:0000256" key="2">
    <source>
        <dbReference type="RuleBase" id="RU363072"/>
    </source>
</evidence>
<sequence>MRNQFKKRPLAGLVLACLAFGATTAHAQDDSMRSDPSPMASSKYLFGDWGGERTRLEDKGISFDFGYGFEAAHNYSGGDRNITRYTDQWKFGSAFDLQKLWGWTGATFKIVITDRNGRNIGADANIGNNQLIQEVYGRGQTWHLTVFSLEQKFFNDRLTWKLGRLPVGEDINQFSCDFQNLTFCGAQPGNIVGDYWVNWPTSQWATVLKLDTTKNTFVQIAAYQMNPKYVDDSYQRHNGLKPNFPSGTTGALIPLEFGWKPMVNGLPGSYRAGVWYNTSKGDDLYLNEDRQPLAVAGGDPLQHDSRKGAWITFQQQVTGEAGGKGATVFLNVTSADHATSATNNQIALGVEYKGIFDRPNDFVGAALGGSHANGYAAKNQRLFNATHPGQEGIINDGYEKVAEVFYSWSPIPSIAIRPNLQYIKDPGGSKQNDDAFVLGLKTSVAF</sequence>
<accession>A0ABT9T0D8</accession>
<dbReference type="PANTHER" id="PTHR37944:SF1">
    <property type="entry name" value="PORIN B"/>
    <property type="match status" value="1"/>
</dbReference>
<keyword evidence="4" id="KW-1185">Reference proteome</keyword>
<dbReference type="RefSeq" id="WP_306850832.1">
    <property type="nucleotide sequence ID" value="NZ_JAUSSK010000004.1"/>
</dbReference>
<feature type="signal peptide" evidence="2">
    <location>
        <begin position="1"/>
        <end position="27"/>
    </location>
</feature>
<dbReference type="PANTHER" id="PTHR37944">
    <property type="entry name" value="PORIN B"/>
    <property type="match status" value="1"/>
</dbReference>
<comment type="caution">
    <text evidence="3">The sequence shown here is derived from an EMBL/GenBank/DDBJ whole genome shotgun (WGS) entry which is preliminary data.</text>
</comment>
<feature type="chain" id="PRO_5044993544" evidence="2">
    <location>
        <begin position="28"/>
        <end position="446"/>
    </location>
</feature>
<dbReference type="Proteomes" id="UP001237737">
    <property type="component" value="Unassembled WGS sequence"/>
</dbReference>
<keyword evidence="2" id="KW-0732">Signal</keyword>
<dbReference type="InterPro" id="IPR007049">
    <property type="entry name" value="Carb-sel_porin_OprB"/>
</dbReference>
<dbReference type="Pfam" id="PF04966">
    <property type="entry name" value="OprB"/>
    <property type="match status" value="1"/>
</dbReference>
<dbReference type="InterPro" id="IPR052932">
    <property type="entry name" value="OprB_Porin"/>
</dbReference>
<evidence type="ECO:0000313" key="3">
    <source>
        <dbReference type="EMBL" id="MDQ0010729.1"/>
    </source>
</evidence>
<evidence type="ECO:0000313" key="4">
    <source>
        <dbReference type="Proteomes" id="UP001237737"/>
    </source>
</evidence>
<comment type="similarity">
    <text evidence="1 2">Belongs to the OprB family.</text>
</comment>
<dbReference type="InterPro" id="IPR038673">
    <property type="entry name" value="OprB_sf"/>
</dbReference>
<reference evidence="3 4" key="1">
    <citation type="submission" date="2023-07" db="EMBL/GenBank/DDBJ databases">
        <title>Sorghum-associated microbial communities from plants grown in Nebraska, USA.</title>
        <authorList>
            <person name="Schachtman D."/>
        </authorList>
    </citation>
    <scope>NUCLEOTIDE SEQUENCE [LARGE SCALE GENOMIC DNA]</scope>
    <source>
        <strain evidence="3 4">CC60</strain>
    </source>
</reference>
<name>A0ABT9T0D8_9GAMM</name>